<protein>
    <recommendedName>
        <fullName evidence="9">40S ribosomal protein S27</fullName>
    </recommendedName>
</protein>
<evidence type="ECO:0000256" key="4">
    <source>
        <dbReference type="ARBA" id="ARBA00022980"/>
    </source>
</evidence>
<dbReference type="InterPro" id="IPR023407">
    <property type="entry name" value="Ribosomal_eS27_Zn-bd_dom_sf"/>
</dbReference>
<dbReference type="eggNOG" id="KOG1779">
    <property type="taxonomic scope" value="Eukaryota"/>
</dbReference>
<evidence type="ECO:0000256" key="1">
    <source>
        <dbReference type="ARBA" id="ARBA00001947"/>
    </source>
</evidence>
<comment type="similarity">
    <text evidence="2">Belongs to the eukaryotic ribosomal protein eS27 family.</text>
</comment>
<keyword evidence="3" id="KW-0862">Zinc</keyword>
<dbReference type="GO" id="GO:0005829">
    <property type="term" value="C:cytosol"/>
    <property type="evidence" value="ECO:0007669"/>
    <property type="project" value="UniProtKB-ARBA"/>
</dbReference>
<dbReference type="KEGG" id="cpoc:100716847"/>
<dbReference type="GeneTree" id="ENSGT00950000182891"/>
<dbReference type="HOGENOM" id="CLU_130128_3_0_1"/>
<dbReference type="EMBL" id="AAKN02015259">
    <property type="status" value="NOT_ANNOTATED_CDS"/>
    <property type="molecule type" value="Genomic_DNA"/>
</dbReference>
<keyword evidence="8" id="KW-1185">Reference proteome</keyword>
<evidence type="ECO:0000256" key="2">
    <source>
        <dbReference type="ARBA" id="ARBA00010919"/>
    </source>
</evidence>
<dbReference type="FunFam" id="2.20.25.100:FF:000001">
    <property type="entry name" value="40S ribosomal protein S27"/>
    <property type="match status" value="1"/>
</dbReference>
<gene>
    <name evidence="7" type="primary">LOC100716847</name>
</gene>
<evidence type="ECO:0008006" key="9">
    <source>
        <dbReference type="Google" id="ProtNLM"/>
    </source>
</evidence>
<proteinExistence type="inferred from homology"/>
<evidence type="ECO:0000313" key="8">
    <source>
        <dbReference type="Proteomes" id="UP000005447"/>
    </source>
</evidence>
<dbReference type="AlphaFoldDB" id="H0VZP2"/>
<dbReference type="InParanoid" id="H0VZP2"/>
<organism evidence="7 8">
    <name type="scientific">Cavia porcellus</name>
    <name type="common">Guinea pig</name>
    <dbReference type="NCBI Taxonomy" id="10141"/>
    <lineage>
        <taxon>Eukaryota</taxon>
        <taxon>Metazoa</taxon>
        <taxon>Chordata</taxon>
        <taxon>Craniata</taxon>
        <taxon>Vertebrata</taxon>
        <taxon>Euteleostomi</taxon>
        <taxon>Mammalia</taxon>
        <taxon>Eutheria</taxon>
        <taxon>Euarchontoglires</taxon>
        <taxon>Glires</taxon>
        <taxon>Rodentia</taxon>
        <taxon>Hystricomorpha</taxon>
        <taxon>Caviidae</taxon>
        <taxon>Cavia</taxon>
    </lineage>
</organism>
<dbReference type="InterPro" id="IPR000592">
    <property type="entry name" value="Ribosomal_eS27"/>
</dbReference>
<dbReference type="RefSeq" id="XP_003475909.1">
    <property type="nucleotide sequence ID" value="XM_003475861.1"/>
</dbReference>
<dbReference type="Pfam" id="PF01667">
    <property type="entry name" value="Ribosomal_S27e"/>
    <property type="match status" value="1"/>
</dbReference>
<evidence type="ECO:0000256" key="6">
    <source>
        <dbReference type="SAM" id="MobiDB-lite"/>
    </source>
</evidence>
<dbReference type="GO" id="GO:0003735">
    <property type="term" value="F:structural constituent of ribosome"/>
    <property type="evidence" value="ECO:0007669"/>
    <property type="project" value="InterPro"/>
</dbReference>
<accession>H0VZP2</accession>
<comment type="cofactor">
    <cofactor evidence="1">
        <name>Zn(2+)</name>
        <dbReference type="ChEBI" id="CHEBI:29105"/>
    </cofactor>
</comment>
<keyword evidence="5" id="KW-0687">Ribonucleoprotein</keyword>
<dbReference type="PANTHER" id="PTHR11594">
    <property type="entry name" value="40S RIBOSOMAL PROTEIN S27"/>
    <property type="match status" value="1"/>
</dbReference>
<dbReference type="STRING" id="10141.ENSCPOP00000016176"/>
<feature type="region of interest" description="Disordered" evidence="6">
    <location>
        <begin position="1"/>
        <end position="24"/>
    </location>
</feature>
<dbReference type="Ensembl" id="ENSCPOT00000024700.2">
    <property type="protein sequence ID" value="ENSCPOP00000016176.1"/>
    <property type="gene ID" value="ENSCPOG00000021462.2"/>
</dbReference>
<sequence length="80" mass="9062">MPLAKVLRHPSPEEEKGKHKKKHLVQSPMDMKCPDCYEITMVFSHAQLAVLCVGFCTVLCQPTGGKVRLTEGCPFRRKQH</sequence>
<dbReference type="Proteomes" id="UP000005447">
    <property type="component" value="Unassembled WGS sequence"/>
</dbReference>
<reference evidence="8" key="1">
    <citation type="journal article" date="2011" name="Nature">
        <title>A high-resolution map of human evolutionary constraint using 29 mammals.</title>
        <authorList>
            <person name="Lindblad-Toh K."/>
            <person name="Garber M."/>
            <person name="Zuk O."/>
            <person name="Lin M.F."/>
            <person name="Parker B.J."/>
            <person name="Washietl S."/>
            <person name="Kheradpour P."/>
            <person name="Ernst J."/>
            <person name="Jordan G."/>
            <person name="Mauceli E."/>
            <person name="Ward L.D."/>
            <person name="Lowe C.B."/>
            <person name="Holloway A.K."/>
            <person name="Clamp M."/>
            <person name="Gnerre S."/>
            <person name="Alfoldi J."/>
            <person name="Beal K."/>
            <person name="Chang J."/>
            <person name="Clawson H."/>
            <person name="Cuff J."/>
            <person name="Di Palma F."/>
            <person name="Fitzgerald S."/>
            <person name="Flicek P."/>
            <person name="Guttman M."/>
            <person name="Hubisz M.J."/>
            <person name="Jaffe D.B."/>
            <person name="Jungreis I."/>
            <person name="Kent W.J."/>
            <person name="Kostka D."/>
            <person name="Lara M."/>
            <person name="Martins A.L."/>
            <person name="Massingham T."/>
            <person name="Moltke I."/>
            <person name="Raney B.J."/>
            <person name="Rasmussen M.D."/>
            <person name="Robinson J."/>
            <person name="Stark A."/>
            <person name="Vilella A.J."/>
            <person name="Wen J."/>
            <person name="Xie X."/>
            <person name="Zody M.C."/>
            <person name="Baldwin J."/>
            <person name="Bloom T."/>
            <person name="Chin C.W."/>
            <person name="Heiman D."/>
            <person name="Nicol R."/>
            <person name="Nusbaum C."/>
            <person name="Young S."/>
            <person name="Wilkinson J."/>
            <person name="Worley K.C."/>
            <person name="Kovar C.L."/>
            <person name="Muzny D.M."/>
            <person name="Gibbs R.A."/>
            <person name="Cree A."/>
            <person name="Dihn H.H."/>
            <person name="Fowler G."/>
            <person name="Jhangiani S."/>
            <person name="Joshi V."/>
            <person name="Lee S."/>
            <person name="Lewis L.R."/>
            <person name="Nazareth L.V."/>
            <person name="Okwuonu G."/>
            <person name="Santibanez J."/>
            <person name="Warren W.C."/>
            <person name="Mardis E.R."/>
            <person name="Weinstock G.M."/>
            <person name="Wilson R.K."/>
            <person name="Delehaunty K."/>
            <person name="Dooling D."/>
            <person name="Fronik C."/>
            <person name="Fulton L."/>
            <person name="Fulton B."/>
            <person name="Graves T."/>
            <person name="Minx P."/>
            <person name="Sodergren E."/>
            <person name="Birney E."/>
            <person name="Margulies E.H."/>
            <person name="Herrero J."/>
            <person name="Green E.D."/>
            <person name="Haussler D."/>
            <person name="Siepel A."/>
            <person name="Goldman N."/>
            <person name="Pollard K.S."/>
            <person name="Pedersen J.S."/>
            <person name="Lander E.S."/>
            <person name="Kellis M."/>
        </authorList>
    </citation>
    <scope>NUCLEOTIDE SEQUENCE [LARGE SCALE GENOMIC DNA]</scope>
    <source>
        <strain evidence="8">2N</strain>
    </source>
</reference>
<name>H0VZP2_CAVPO</name>
<dbReference type="GO" id="GO:0005840">
    <property type="term" value="C:ribosome"/>
    <property type="evidence" value="ECO:0007669"/>
    <property type="project" value="UniProtKB-KW"/>
</dbReference>
<keyword evidence="4" id="KW-0689">Ribosomal protein</keyword>
<dbReference type="InterPro" id="IPR011332">
    <property type="entry name" value="Ribosomal_zn-bd"/>
</dbReference>
<dbReference type="SUPFAM" id="SSF57829">
    <property type="entry name" value="Zn-binding ribosomal proteins"/>
    <property type="match status" value="1"/>
</dbReference>
<dbReference type="Bgee" id="ENSCPOG00000021462">
    <property type="expression patterns" value="Expressed in ovary and 5 other cell types or tissues"/>
</dbReference>
<dbReference type="Gene3D" id="2.20.25.100">
    <property type="entry name" value="Zn-binding ribosomal proteins"/>
    <property type="match status" value="1"/>
</dbReference>
<evidence type="ECO:0000256" key="5">
    <source>
        <dbReference type="ARBA" id="ARBA00023274"/>
    </source>
</evidence>
<dbReference type="VEuPathDB" id="HostDB:ENSCPOG00000021462"/>
<dbReference type="GO" id="GO:1990904">
    <property type="term" value="C:ribonucleoprotein complex"/>
    <property type="evidence" value="ECO:0007669"/>
    <property type="project" value="UniProtKB-KW"/>
</dbReference>
<dbReference type="GO" id="GO:0006412">
    <property type="term" value="P:translation"/>
    <property type="evidence" value="ECO:0007669"/>
    <property type="project" value="InterPro"/>
</dbReference>
<reference evidence="7" key="3">
    <citation type="submission" date="2025-09" db="UniProtKB">
        <authorList>
            <consortium name="Ensembl"/>
        </authorList>
    </citation>
    <scope>IDENTIFICATION</scope>
    <source>
        <strain evidence="7">2N</strain>
    </source>
</reference>
<evidence type="ECO:0000313" key="7">
    <source>
        <dbReference type="Ensembl" id="ENSCPOP00000016176.1"/>
    </source>
</evidence>
<reference evidence="7" key="2">
    <citation type="submission" date="2025-08" db="UniProtKB">
        <authorList>
            <consortium name="Ensembl"/>
        </authorList>
    </citation>
    <scope>IDENTIFICATION</scope>
    <source>
        <strain evidence="7">2N</strain>
    </source>
</reference>
<dbReference type="OrthoDB" id="5567124at2759"/>
<evidence type="ECO:0000256" key="3">
    <source>
        <dbReference type="ARBA" id="ARBA00022833"/>
    </source>
</evidence>
<dbReference type="GeneID" id="100716847"/>